<gene>
    <name evidence="2" type="ORF">FKW77_001795</name>
</gene>
<dbReference type="EMBL" id="CP042194">
    <property type="protein sequence ID" value="QDS73612.1"/>
    <property type="molecule type" value="Genomic_DNA"/>
</dbReference>
<dbReference type="PANTHER" id="PTHR42093:SF1">
    <property type="match status" value="1"/>
</dbReference>
<dbReference type="InterPro" id="IPR056539">
    <property type="entry name" value="NuiA-like"/>
</dbReference>
<organism evidence="2 3">
    <name type="scientific">Venturia effusa</name>
    <dbReference type="NCBI Taxonomy" id="50376"/>
    <lineage>
        <taxon>Eukaryota</taxon>
        <taxon>Fungi</taxon>
        <taxon>Dikarya</taxon>
        <taxon>Ascomycota</taxon>
        <taxon>Pezizomycotina</taxon>
        <taxon>Dothideomycetes</taxon>
        <taxon>Pleosporomycetidae</taxon>
        <taxon>Venturiales</taxon>
        <taxon>Venturiaceae</taxon>
        <taxon>Venturia</taxon>
    </lineage>
</organism>
<evidence type="ECO:0000256" key="1">
    <source>
        <dbReference type="SAM" id="MobiDB-lite"/>
    </source>
</evidence>
<protein>
    <submittedName>
        <fullName evidence="2">Uncharacterized protein</fullName>
    </submittedName>
</protein>
<dbReference type="Proteomes" id="UP000316270">
    <property type="component" value="Chromosome 10"/>
</dbReference>
<dbReference type="AlphaFoldDB" id="A0A517LDA8"/>
<keyword evidence="3" id="KW-1185">Reference proteome</keyword>
<evidence type="ECO:0000313" key="3">
    <source>
        <dbReference type="Proteomes" id="UP000316270"/>
    </source>
</evidence>
<dbReference type="PANTHER" id="PTHR42093">
    <property type="match status" value="1"/>
</dbReference>
<proteinExistence type="predicted"/>
<reference evidence="2 3" key="1">
    <citation type="submission" date="2019-07" db="EMBL/GenBank/DDBJ databases">
        <title>Finished genome of Venturia effusa.</title>
        <authorList>
            <person name="Young C.A."/>
            <person name="Cox M.P."/>
            <person name="Ganley A.R.D."/>
            <person name="David W.J."/>
        </authorList>
    </citation>
    <scope>NUCLEOTIDE SEQUENCE [LARGE SCALE GENOMIC DNA]</scope>
    <source>
        <strain evidence="3">albino</strain>
    </source>
</reference>
<accession>A0A517LDA8</accession>
<sequence>MASDEDYASFLEKANQDPSGGKPSAQSTKKASTKCVDTEVPKVLEQVDEYYTSDADEPFEPVSLRWKGGKLPSADEFGSLIGRDASSISQDDFDPQSSYTAIVDAVKKASDAGLAYFSVELDGTRSEYFVIGVDKKDNRLVGLKALVVQS</sequence>
<dbReference type="STRING" id="50376.A0A517LDA8"/>
<dbReference type="Pfam" id="PF23151">
    <property type="entry name" value="NuiA_2"/>
    <property type="match status" value="1"/>
</dbReference>
<name>A0A517LDA8_9PEZI</name>
<feature type="region of interest" description="Disordered" evidence="1">
    <location>
        <begin position="1"/>
        <end position="35"/>
    </location>
</feature>
<dbReference type="OrthoDB" id="5366485at2759"/>
<evidence type="ECO:0000313" key="2">
    <source>
        <dbReference type="EMBL" id="QDS73612.1"/>
    </source>
</evidence>